<dbReference type="Pfam" id="PF02378">
    <property type="entry name" value="PTS_EIIC"/>
    <property type="match status" value="1"/>
</dbReference>
<dbReference type="RefSeq" id="WP_107296990.1">
    <property type="nucleotide sequence ID" value="NZ_PYMB01000001.1"/>
</dbReference>
<dbReference type="Pfam" id="PF00563">
    <property type="entry name" value="EAL"/>
    <property type="match status" value="1"/>
</dbReference>
<dbReference type="InterPro" id="IPR004501">
    <property type="entry name" value="PTS_EIIC_3"/>
</dbReference>
<evidence type="ECO:0000256" key="7">
    <source>
        <dbReference type="ARBA" id="ARBA00023136"/>
    </source>
</evidence>
<feature type="domain" description="EAL" evidence="9">
    <location>
        <begin position="399"/>
        <end position="649"/>
    </location>
</feature>
<dbReference type="CDD" id="cd01948">
    <property type="entry name" value="EAL"/>
    <property type="match status" value="1"/>
</dbReference>
<evidence type="ECO:0000256" key="3">
    <source>
        <dbReference type="ARBA" id="ARBA00022475"/>
    </source>
</evidence>
<name>A0A2T3NLP3_9GAMM</name>
<dbReference type="SMART" id="SM00052">
    <property type="entry name" value="EAL"/>
    <property type="match status" value="1"/>
</dbReference>
<evidence type="ECO:0000256" key="2">
    <source>
        <dbReference type="ARBA" id="ARBA00022448"/>
    </source>
</evidence>
<reference evidence="11 12" key="1">
    <citation type="submission" date="2018-03" db="EMBL/GenBank/DDBJ databases">
        <title>Whole genome sequencing of Histamine producing bacteria.</title>
        <authorList>
            <person name="Butler K."/>
        </authorList>
    </citation>
    <scope>NUCLEOTIDE SEQUENCE [LARGE SCALE GENOMIC DNA]</scope>
    <source>
        <strain evidence="11 12">DSM 19138</strain>
    </source>
</reference>
<accession>A0A2T3NLP3</accession>
<dbReference type="GO" id="GO:0071111">
    <property type="term" value="F:cyclic-guanylate-specific phosphodiesterase activity"/>
    <property type="evidence" value="ECO:0007669"/>
    <property type="project" value="InterPro"/>
</dbReference>
<evidence type="ECO:0000256" key="8">
    <source>
        <dbReference type="SAM" id="Phobius"/>
    </source>
</evidence>
<organism evidence="11 12">
    <name type="scientific">Photobacterium rosenbergii</name>
    <dbReference type="NCBI Taxonomy" id="294936"/>
    <lineage>
        <taxon>Bacteria</taxon>
        <taxon>Pseudomonadati</taxon>
        <taxon>Pseudomonadota</taxon>
        <taxon>Gammaproteobacteria</taxon>
        <taxon>Vibrionales</taxon>
        <taxon>Vibrionaceae</taxon>
        <taxon>Photobacterium</taxon>
    </lineage>
</organism>
<sequence length="665" mass="73988">MALPVSLIAAFFNLLSIFSGRMGYDSASVTLGYVGEMTGHMFPLLLNIFLATYYSSVLRLPKAAPISCSLASFFIISQQWDFISPVIALPNSFAVALLTAYASCVIIARINKLRLFNIDKFISTVDSSIQMIVTCVLTLAILTFVSHLLFYTFIQFIQPEITLPELDPTSFYDGLFYEFIRGVLWSVGVNGHNILHMYKTELYDISIANMADWKNLGTDLNIISTNFYDFFTGMGGSGNTISLVLCMLFFAKGKGYRLLAKAALILTIFNINEPILFGIPVIFNPIMIVPFLSVPLVSFMLAYAATAIGLIPPLSEVHSWLLPPIFSGYVSSGGSLSVAIFQLFLILLGMAIYYPFFKVMDKRSVGVDVSSMFRTHVFKDDEVAVKSKLNSFIPSIQDNINAQREVEQLQNSGSFVLYYQPQVDIKSSTVVGFEALIRHEDVQGRVKGPTFLKSFGQLGLLSDVDFWVLEKAISDASEMVNTPNFTISVNVSADTMLRKGFVQSLKQVIDLSKLNYNQVEIEVTEELLIQDEVRTAEVIQEIKAMGVSVALDDFGTGYSSLAYLSRFDFDKIKIDRSLVENLDSERGRSLFDVVVQLGHITQAMIVVEGVETVQELDFIQEKGVQFVQGFFLYQPMSKAQIMTEHIMPTCSNQTGKKVSSEIEVG</sequence>
<dbReference type="Proteomes" id="UP000241346">
    <property type="component" value="Unassembled WGS sequence"/>
</dbReference>
<feature type="transmembrane region" description="Helical" evidence="8">
    <location>
        <begin position="326"/>
        <end position="354"/>
    </location>
</feature>
<gene>
    <name evidence="11" type="ORF">C9J01_05055</name>
</gene>
<comment type="caution">
    <text evidence="11">The sequence shown here is derived from an EMBL/GenBank/DDBJ whole genome shotgun (WGS) entry which is preliminary data.</text>
</comment>
<feature type="transmembrane region" description="Helical" evidence="8">
    <location>
        <begin position="131"/>
        <end position="154"/>
    </location>
</feature>
<evidence type="ECO:0000313" key="12">
    <source>
        <dbReference type="Proteomes" id="UP000241346"/>
    </source>
</evidence>
<feature type="transmembrane region" description="Helical" evidence="8">
    <location>
        <begin position="289"/>
        <end position="314"/>
    </location>
</feature>
<dbReference type="GO" id="GO:0005886">
    <property type="term" value="C:plasma membrane"/>
    <property type="evidence" value="ECO:0007669"/>
    <property type="project" value="UniProtKB-SubCell"/>
</dbReference>
<dbReference type="InterPro" id="IPR035919">
    <property type="entry name" value="EAL_sf"/>
</dbReference>
<feature type="transmembrane region" description="Helical" evidence="8">
    <location>
        <begin position="230"/>
        <end position="251"/>
    </location>
</feature>
<dbReference type="EMBL" id="PYMB01000001">
    <property type="protein sequence ID" value="PSW16368.1"/>
    <property type="molecule type" value="Genomic_DNA"/>
</dbReference>
<dbReference type="PANTHER" id="PTHR33121:SF71">
    <property type="entry name" value="OXYGEN SENSOR PROTEIN DOSP"/>
    <property type="match status" value="1"/>
</dbReference>
<dbReference type="PANTHER" id="PTHR33121">
    <property type="entry name" value="CYCLIC DI-GMP PHOSPHODIESTERASE PDEF"/>
    <property type="match status" value="1"/>
</dbReference>
<dbReference type="AlphaFoldDB" id="A0A2T3NLP3"/>
<dbReference type="PROSITE" id="PS51105">
    <property type="entry name" value="PTS_EIIC_TYPE_3"/>
    <property type="match status" value="1"/>
</dbReference>
<evidence type="ECO:0000256" key="1">
    <source>
        <dbReference type="ARBA" id="ARBA00004651"/>
    </source>
</evidence>
<comment type="subcellular location">
    <subcellularLocation>
        <location evidence="1">Cell membrane</location>
        <topology evidence="1">Multi-pass membrane protein</topology>
    </subcellularLocation>
</comment>
<evidence type="ECO:0000256" key="6">
    <source>
        <dbReference type="ARBA" id="ARBA00022989"/>
    </source>
</evidence>
<keyword evidence="6 8" id="KW-1133">Transmembrane helix</keyword>
<evidence type="ECO:0000313" key="11">
    <source>
        <dbReference type="EMBL" id="PSW16368.1"/>
    </source>
</evidence>
<feature type="domain" description="PTS EIIC type-3" evidence="10">
    <location>
        <begin position="1"/>
        <end position="356"/>
    </location>
</feature>
<keyword evidence="3" id="KW-1003">Cell membrane</keyword>
<dbReference type="PROSITE" id="PS50883">
    <property type="entry name" value="EAL"/>
    <property type="match status" value="1"/>
</dbReference>
<dbReference type="SUPFAM" id="SSF141868">
    <property type="entry name" value="EAL domain-like"/>
    <property type="match status" value="1"/>
</dbReference>
<proteinExistence type="predicted"/>
<dbReference type="InterPro" id="IPR001633">
    <property type="entry name" value="EAL_dom"/>
</dbReference>
<evidence type="ECO:0000259" key="9">
    <source>
        <dbReference type="PROSITE" id="PS50883"/>
    </source>
</evidence>
<dbReference type="GO" id="GO:0008982">
    <property type="term" value="F:protein-N(PI)-phosphohistidine-sugar phosphotransferase activity"/>
    <property type="evidence" value="ECO:0007669"/>
    <property type="project" value="InterPro"/>
</dbReference>
<evidence type="ECO:0000259" key="10">
    <source>
        <dbReference type="PROSITE" id="PS51105"/>
    </source>
</evidence>
<dbReference type="OrthoDB" id="6198205at2"/>
<feature type="transmembrane region" description="Helical" evidence="8">
    <location>
        <begin position="92"/>
        <end position="110"/>
    </location>
</feature>
<dbReference type="InterPro" id="IPR050706">
    <property type="entry name" value="Cyclic-di-GMP_PDE-like"/>
</dbReference>
<keyword evidence="2" id="KW-0813">Transport</keyword>
<feature type="transmembrane region" description="Helical" evidence="8">
    <location>
        <begin position="263"/>
        <end position="283"/>
    </location>
</feature>
<dbReference type="Gene3D" id="3.20.20.450">
    <property type="entry name" value="EAL domain"/>
    <property type="match status" value="1"/>
</dbReference>
<dbReference type="GO" id="GO:0009401">
    <property type="term" value="P:phosphoenolpyruvate-dependent sugar phosphotransferase system"/>
    <property type="evidence" value="ECO:0007669"/>
    <property type="project" value="InterPro"/>
</dbReference>
<evidence type="ECO:0000256" key="4">
    <source>
        <dbReference type="ARBA" id="ARBA00022597"/>
    </source>
</evidence>
<dbReference type="InterPro" id="IPR003352">
    <property type="entry name" value="PTS_EIIC"/>
</dbReference>
<keyword evidence="7 8" id="KW-0472">Membrane</keyword>
<keyword evidence="5 8" id="KW-0812">Transmembrane</keyword>
<protein>
    <submittedName>
        <fullName evidence="11">Diguanylate phosphodiesterase</fullName>
    </submittedName>
</protein>
<keyword evidence="4" id="KW-0762">Sugar transport</keyword>
<feature type="transmembrane region" description="Helical" evidence="8">
    <location>
        <begin position="39"/>
        <end position="56"/>
    </location>
</feature>
<evidence type="ECO:0000256" key="5">
    <source>
        <dbReference type="ARBA" id="ARBA00022692"/>
    </source>
</evidence>